<dbReference type="PROSITE" id="PS50293">
    <property type="entry name" value="TPR_REGION"/>
    <property type="match status" value="1"/>
</dbReference>
<feature type="transmembrane region" description="Helical" evidence="5">
    <location>
        <begin position="444"/>
        <end position="466"/>
    </location>
</feature>
<evidence type="ECO:0000256" key="2">
    <source>
        <dbReference type="ARBA" id="ARBA00022803"/>
    </source>
</evidence>
<keyword evidence="5" id="KW-0812">Transmembrane</keyword>
<comment type="caution">
    <text evidence="6">The sequence shown here is derived from an EMBL/GenBank/DDBJ whole genome shotgun (WGS) entry which is preliminary data.</text>
</comment>
<feature type="repeat" description="TPR" evidence="3">
    <location>
        <begin position="203"/>
        <end position="236"/>
    </location>
</feature>
<dbReference type="VEuPathDB" id="PlasmoDB:PKNH_0909500"/>
<dbReference type="PANTHER" id="PTHR11242">
    <property type="entry name" value="ARYL HYDROCARBON RECEPTOR INTERACTING PROTEIN RELATED"/>
    <property type="match status" value="1"/>
</dbReference>
<dbReference type="InterPro" id="IPR019734">
    <property type="entry name" value="TPR_rpt"/>
</dbReference>
<keyword evidence="2 3" id="KW-0802">TPR repeat</keyword>
<dbReference type="VEuPathDB" id="PlasmoDB:PKNOH_S120127900"/>
<name>A0A1Y3DJW1_PLAKN</name>
<evidence type="ECO:0000256" key="1">
    <source>
        <dbReference type="ARBA" id="ARBA00022737"/>
    </source>
</evidence>
<feature type="compositionally biased region" description="Polar residues" evidence="4">
    <location>
        <begin position="45"/>
        <end position="55"/>
    </location>
</feature>
<keyword evidence="1" id="KW-0677">Repeat</keyword>
<dbReference type="SMART" id="SM00028">
    <property type="entry name" value="TPR"/>
    <property type="match status" value="3"/>
</dbReference>
<dbReference type="InterPro" id="IPR011990">
    <property type="entry name" value="TPR-like_helical_dom_sf"/>
</dbReference>
<feature type="region of interest" description="Disordered" evidence="4">
    <location>
        <begin position="264"/>
        <end position="347"/>
    </location>
</feature>
<keyword evidence="5" id="KW-1133">Transmembrane helix</keyword>
<gene>
    <name evidence="6" type="ORF">PKNOH_S120127900</name>
</gene>
<dbReference type="VEuPathDB" id="PlasmoDB:PKA1H_090015000"/>
<organism evidence="6 7">
    <name type="scientific">Plasmodium knowlesi</name>
    <dbReference type="NCBI Taxonomy" id="5850"/>
    <lineage>
        <taxon>Eukaryota</taxon>
        <taxon>Sar</taxon>
        <taxon>Alveolata</taxon>
        <taxon>Apicomplexa</taxon>
        <taxon>Aconoidasida</taxon>
        <taxon>Haemosporida</taxon>
        <taxon>Plasmodiidae</taxon>
        <taxon>Plasmodium</taxon>
        <taxon>Plasmodium (Plasmodium)</taxon>
    </lineage>
</organism>
<dbReference type="OrthoDB" id="2423701at2759"/>
<dbReference type="eggNOG" id="KOG0543">
    <property type="taxonomic scope" value="Eukaryota"/>
</dbReference>
<feature type="compositionally biased region" description="Polar residues" evidence="4">
    <location>
        <begin position="329"/>
        <end position="340"/>
    </location>
</feature>
<dbReference type="Proteomes" id="UP000195012">
    <property type="component" value="Unassembled WGS sequence"/>
</dbReference>
<evidence type="ECO:0000256" key="4">
    <source>
        <dbReference type="SAM" id="MobiDB-lite"/>
    </source>
</evidence>
<dbReference type="EMBL" id="NETL01000026">
    <property type="protein sequence ID" value="OTN65221.1"/>
    <property type="molecule type" value="Genomic_DNA"/>
</dbReference>
<evidence type="ECO:0000313" key="6">
    <source>
        <dbReference type="EMBL" id="OTN65221.1"/>
    </source>
</evidence>
<keyword evidence="5" id="KW-0472">Membrane</keyword>
<feature type="compositionally biased region" description="Basic and acidic residues" evidence="4">
    <location>
        <begin position="21"/>
        <end position="41"/>
    </location>
</feature>
<dbReference type="Pfam" id="PF00515">
    <property type="entry name" value="TPR_1"/>
    <property type="match status" value="1"/>
</dbReference>
<feature type="region of interest" description="Disordered" evidence="4">
    <location>
        <begin position="21"/>
        <end position="55"/>
    </location>
</feature>
<feature type="transmembrane region" description="Helical" evidence="5">
    <location>
        <begin position="412"/>
        <end position="438"/>
    </location>
</feature>
<dbReference type="OMA" id="YSKFERC"/>
<dbReference type="Gene3D" id="1.25.40.10">
    <property type="entry name" value="Tetratricopeptide repeat domain"/>
    <property type="match status" value="1"/>
</dbReference>
<sequence>MNVKTSEDVYNFAKDCLKIKEEIDNSTKQVPKKEEEEEKKKNTCKWGNNSTKYNSDYSKFERCLEEIEENDELEQEHQHQQQKNQQNKQHLLSSRNPCTHDHSKERQLYEKESKEKIKASNAFNEEGKKAFYEKNYKLACVYFRKGLIQLDYSFPDTDQEQQEQNRLEINLHLNLAITKFHMSNYHECISECSTVLNLDKKNAKAYYRKGQAYMSLDMYSEAKKEFLKVLEINPGDNDAKRSLLTLKNKIANYTKREKLVCSKLFPSSGKDKEKENGKENEKENGKEDEKENGKEDEKENGKEDEKENGKEDEKENGNLAMEIKGPNKSYETGQSNNDGDNIQHSDADKNLPIMTAQNDGAKDVEKECVTNSKMTLNWGGKKPCGGTQKRKEYSPTFASYGSNFFKNSSPIFLLNNIFLCLLVCFFVFSFLLFLFMFIFTSCNFFSTFFFTTLSIVAFMYYMFVYVHNTAKN</sequence>
<proteinExistence type="predicted"/>
<evidence type="ECO:0000256" key="3">
    <source>
        <dbReference type="PROSITE-ProRule" id="PRU00339"/>
    </source>
</evidence>
<evidence type="ECO:0000313" key="7">
    <source>
        <dbReference type="Proteomes" id="UP000195012"/>
    </source>
</evidence>
<dbReference type="SUPFAM" id="SSF48452">
    <property type="entry name" value="TPR-like"/>
    <property type="match status" value="1"/>
</dbReference>
<feature type="region of interest" description="Disordered" evidence="4">
    <location>
        <begin position="70"/>
        <end position="115"/>
    </location>
</feature>
<feature type="compositionally biased region" description="Low complexity" evidence="4">
    <location>
        <begin position="81"/>
        <end position="91"/>
    </location>
</feature>
<accession>A0A1Y3DJW1</accession>
<feature type="compositionally biased region" description="Basic and acidic residues" evidence="4">
    <location>
        <begin position="269"/>
        <end position="316"/>
    </location>
</feature>
<dbReference type="AlphaFoldDB" id="A0A1Y3DJW1"/>
<reference evidence="6 7" key="1">
    <citation type="submission" date="2017-05" db="EMBL/GenBank/DDBJ databases">
        <title>PacBio assembly of a Plasmodium knowlesi genome sequence with Hi-C correction and manual annotation of the SICAvar gene family.</title>
        <authorList>
            <person name="Lapp S.A."/>
            <person name="Geraldo J.A."/>
            <person name="Chien J.-T."/>
            <person name="Ay F."/>
            <person name="Pakala S.B."/>
            <person name="Batugedara G."/>
            <person name="Humphrey J.C."/>
            <person name="Debarry J.D."/>
            <person name="Le Roch K.G."/>
            <person name="Galinski M.R."/>
            <person name="Kissinger J.C."/>
        </authorList>
    </citation>
    <scope>NUCLEOTIDE SEQUENCE [LARGE SCALE GENOMIC DNA]</scope>
    <source>
        <strain evidence="7">Malayan Strain Pk1 (A+)</strain>
    </source>
</reference>
<dbReference type="PROSITE" id="PS50005">
    <property type="entry name" value="TPR"/>
    <property type="match status" value="1"/>
</dbReference>
<keyword evidence="6" id="KW-0413">Isomerase</keyword>
<dbReference type="PANTHER" id="PTHR11242:SF0">
    <property type="entry name" value="TPR_REGION DOMAIN-CONTAINING PROTEIN"/>
    <property type="match status" value="1"/>
</dbReference>
<feature type="compositionally biased region" description="Basic and acidic residues" evidence="4">
    <location>
        <begin position="98"/>
        <end position="115"/>
    </location>
</feature>
<dbReference type="InterPro" id="IPR039663">
    <property type="entry name" value="AIP/AIPL1/TTC9"/>
</dbReference>
<dbReference type="GO" id="GO:0016853">
    <property type="term" value="F:isomerase activity"/>
    <property type="evidence" value="ECO:0007669"/>
    <property type="project" value="UniProtKB-KW"/>
</dbReference>
<protein>
    <submittedName>
        <fullName evidence="6">Putative Peptidyl-prolyl cis-trans isomerase</fullName>
    </submittedName>
</protein>
<evidence type="ECO:0000256" key="5">
    <source>
        <dbReference type="SAM" id="Phobius"/>
    </source>
</evidence>